<evidence type="ECO:0000313" key="3">
    <source>
        <dbReference type="Proteomes" id="UP000233837"/>
    </source>
</evidence>
<feature type="transmembrane region" description="Helical" evidence="1">
    <location>
        <begin position="12"/>
        <end position="29"/>
    </location>
</feature>
<dbReference type="EMBL" id="KZ501954">
    <property type="protein sequence ID" value="PKU86227.1"/>
    <property type="molecule type" value="Genomic_DNA"/>
</dbReference>
<keyword evidence="1" id="KW-0472">Membrane</keyword>
<dbReference type="AlphaFoldDB" id="A0A2I0XE76"/>
<reference evidence="2 3" key="2">
    <citation type="journal article" date="2017" name="Nature">
        <title>The Apostasia genome and the evolution of orchids.</title>
        <authorList>
            <person name="Zhang G.Q."/>
            <person name="Liu K.W."/>
            <person name="Li Z."/>
            <person name="Lohaus R."/>
            <person name="Hsiao Y.Y."/>
            <person name="Niu S.C."/>
            <person name="Wang J.Y."/>
            <person name="Lin Y.C."/>
            <person name="Xu Q."/>
            <person name="Chen L.J."/>
            <person name="Yoshida K."/>
            <person name="Fujiwara S."/>
            <person name="Wang Z.W."/>
            <person name="Zhang Y.Q."/>
            <person name="Mitsuda N."/>
            <person name="Wang M."/>
            <person name="Liu G.H."/>
            <person name="Pecoraro L."/>
            <person name="Huang H.X."/>
            <person name="Xiao X.J."/>
            <person name="Lin M."/>
            <person name="Wu X.Y."/>
            <person name="Wu W.L."/>
            <person name="Chen Y.Y."/>
            <person name="Chang S.B."/>
            <person name="Sakamoto S."/>
            <person name="Ohme-Takagi M."/>
            <person name="Yagi M."/>
            <person name="Zeng S.J."/>
            <person name="Shen C.Y."/>
            <person name="Yeh C.M."/>
            <person name="Luo Y.B."/>
            <person name="Tsai W.C."/>
            <person name="Van de Peer Y."/>
            <person name="Liu Z.J."/>
        </authorList>
    </citation>
    <scope>NUCLEOTIDE SEQUENCE [LARGE SCALE GENOMIC DNA]</scope>
    <source>
        <tissue evidence="2">The whole plant</tissue>
    </source>
</reference>
<keyword evidence="1" id="KW-1133">Transmembrane helix</keyword>
<protein>
    <submittedName>
        <fullName evidence="2">Uncharacterized protein</fullName>
    </submittedName>
</protein>
<evidence type="ECO:0000256" key="1">
    <source>
        <dbReference type="SAM" id="Phobius"/>
    </source>
</evidence>
<proteinExistence type="predicted"/>
<dbReference type="Proteomes" id="UP000233837">
    <property type="component" value="Unassembled WGS sequence"/>
</dbReference>
<evidence type="ECO:0000313" key="2">
    <source>
        <dbReference type="EMBL" id="PKU86227.1"/>
    </source>
</evidence>
<organism evidence="2 3">
    <name type="scientific">Dendrobium catenatum</name>
    <dbReference type="NCBI Taxonomy" id="906689"/>
    <lineage>
        <taxon>Eukaryota</taxon>
        <taxon>Viridiplantae</taxon>
        <taxon>Streptophyta</taxon>
        <taxon>Embryophyta</taxon>
        <taxon>Tracheophyta</taxon>
        <taxon>Spermatophyta</taxon>
        <taxon>Magnoliopsida</taxon>
        <taxon>Liliopsida</taxon>
        <taxon>Asparagales</taxon>
        <taxon>Orchidaceae</taxon>
        <taxon>Epidendroideae</taxon>
        <taxon>Malaxideae</taxon>
        <taxon>Dendrobiinae</taxon>
        <taxon>Dendrobium</taxon>
    </lineage>
</organism>
<reference evidence="2 3" key="1">
    <citation type="journal article" date="2016" name="Sci. Rep.">
        <title>The Dendrobium catenatum Lindl. genome sequence provides insights into polysaccharide synthase, floral development and adaptive evolution.</title>
        <authorList>
            <person name="Zhang G.Q."/>
            <person name="Xu Q."/>
            <person name="Bian C."/>
            <person name="Tsai W.C."/>
            <person name="Yeh C.M."/>
            <person name="Liu K.W."/>
            <person name="Yoshida K."/>
            <person name="Zhang L.S."/>
            <person name="Chang S.B."/>
            <person name="Chen F."/>
            <person name="Shi Y."/>
            <person name="Su Y.Y."/>
            <person name="Zhang Y.Q."/>
            <person name="Chen L.J."/>
            <person name="Yin Y."/>
            <person name="Lin M."/>
            <person name="Huang H."/>
            <person name="Deng H."/>
            <person name="Wang Z.W."/>
            <person name="Zhu S.L."/>
            <person name="Zhao X."/>
            <person name="Deng C."/>
            <person name="Niu S.C."/>
            <person name="Huang J."/>
            <person name="Wang M."/>
            <person name="Liu G.H."/>
            <person name="Yang H.J."/>
            <person name="Xiao X.J."/>
            <person name="Hsiao Y.Y."/>
            <person name="Wu W.L."/>
            <person name="Chen Y.Y."/>
            <person name="Mitsuda N."/>
            <person name="Ohme-Takagi M."/>
            <person name="Luo Y.B."/>
            <person name="Van de Peer Y."/>
            <person name="Liu Z.J."/>
        </authorList>
    </citation>
    <scope>NUCLEOTIDE SEQUENCE [LARGE SCALE GENOMIC DNA]</scope>
    <source>
        <tissue evidence="2">The whole plant</tissue>
    </source>
</reference>
<sequence length="122" mass="12893">MEGKEPLALHKTNAIVLVLVIGIVINLTFTTARPIAMAASGCKALPQYVATSSCKALPQYVAESCAAGDWVFDAFRVCCDFLSLVSAKCLTIYLPEFVAGGVEDVSLFNGCLTLFPIGCANL</sequence>
<name>A0A2I0XE76_9ASPA</name>
<accession>A0A2I0XE76</accession>
<keyword evidence="3" id="KW-1185">Reference proteome</keyword>
<keyword evidence="1" id="KW-0812">Transmembrane</keyword>
<gene>
    <name evidence="2" type="ORF">MA16_Dca002058</name>
</gene>